<evidence type="ECO:0000259" key="3">
    <source>
        <dbReference type="Pfam" id="PF21864"/>
    </source>
</evidence>
<protein>
    <recommendedName>
        <fullName evidence="3">MORF/ORRM1/DAG-like MORF domain-containing protein</fullName>
    </recommendedName>
</protein>
<dbReference type="AlphaFoldDB" id="A0A484K2T2"/>
<evidence type="ECO:0000313" key="4">
    <source>
        <dbReference type="EMBL" id="VFQ58755.1"/>
    </source>
</evidence>
<dbReference type="Pfam" id="PF21864">
    <property type="entry name" value="MORF_dom"/>
    <property type="match status" value="1"/>
</dbReference>
<dbReference type="PANTHER" id="PTHR31346">
    <property type="entry name" value="MULTIPLE ORGANELLAR RNA EDITING FACTOR 2, CHLOROPLASTIC-RELATED-RELATED"/>
    <property type="match status" value="1"/>
</dbReference>
<keyword evidence="5" id="KW-1185">Reference proteome</keyword>
<feature type="region of interest" description="Disordered" evidence="2">
    <location>
        <begin position="815"/>
        <end position="839"/>
    </location>
</feature>
<evidence type="ECO:0000256" key="2">
    <source>
        <dbReference type="SAM" id="MobiDB-lite"/>
    </source>
</evidence>
<dbReference type="InterPro" id="IPR039206">
    <property type="entry name" value="MORF/ORRM1/DAG-like"/>
</dbReference>
<gene>
    <name evidence="4" type="ORF">CCAM_LOCUS531</name>
</gene>
<reference evidence="4 5" key="1">
    <citation type="submission" date="2018-04" db="EMBL/GenBank/DDBJ databases">
        <authorList>
            <person name="Vogel A."/>
        </authorList>
    </citation>
    <scope>NUCLEOTIDE SEQUENCE [LARGE SCALE GENOMIC DNA]</scope>
</reference>
<dbReference type="InterPro" id="IPR054059">
    <property type="entry name" value="MORF/ORRM1/DAG-like_MORF"/>
</dbReference>
<name>A0A484K2T2_9ASTE</name>
<dbReference type="PANTHER" id="PTHR31346:SF4">
    <property type="entry name" value="MULTIPLE ORGANELLAR RNA EDITING FACTOR 8, CHLOROPLASTIC_MITOCHONDRIAL"/>
    <property type="match status" value="1"/>
</dbReference>
<evidence type="ECO:0000256" key="1">
    <source>
        <dbReference type="ARBA" id="ARBA00022946"/>
    </source>
</evidence>
<feature type="domain" description="MORF/ORRM1/DAG-like MORF" evidence="3">
    <location>
        <begin position="697"/>
        <end position="788"/>
    </location>
</feature>
<organism evidence="4 5">
    <name type="scientific">Cuscuta campestris</name>
    <dbReference type="NCBI Taxonomy" id="132261"/>
    <lineage>
        <taxon>Eukaryota</taxon>
        <taxon>Viridiplantae</taxon>
        <taxon>Streptophyta</taxon>
        <taxon>Embryophyta</taxon>
        <taxon>Tracheophyta</taxon>
        <taxon>Spermatophyta</taxon>
        <taxon>Magnoliopsida</taxon>
        <taxon>eudicotyledons</taxon>
        <taxon>Gunneridae</taxon>
        <taxon>Pentapetalae</taxon>
        <taxon>asterids</taxon>
        <taxon>lamiids</taxon>
        <taxon>Solanales</taxon>
        <taxon>Convolvulaceae</taxon>
        <taxon>Cuscuteae</taxon>
        <taxon>Cuscuta</taxon>
        <taxon>Cuscuta subgen. Grammica</taxon>
        <taxon>Cuscuta sect. Cleistogrammica</taxon>
    </lineage>
</organism>
<dbReference type="GO" id="GO:0016554">
    <property type="term" value="P:cytidine to uridine editing"/>
    <property type="evidence" value="ECO:0007669"/>
    <property type="project" value="InterPro"/>
</dbReference>
<proteinExistence type="predicted"/>
<dbReference type="GO" id="GO:0080156">
    <property type="term" value="P:mitochondrial mRNA modification"/>
    <property type="evidence" value="ECO:0007669"/>
    <property type="project" value="TreeGrafter"/>
</dbReference>
<keyword evidence="1" id="KW-0809">Transit peptide</keyword>
<evidence type="ECO:0000313" key="5">
    <source>
        <dbReference type="Proteomes" id="UP000595140"/>
    </source>
</evidence>
<dbReference type="Proteomes" id="UP000595140">
    <property type="component" value="Unassembled WGS sequence"/>
</dbReference>
<dbReference type="GO" id="GO:0005739">
    <property type="term" value="C:mitochondrion"/>
    <property type="evidence" value="ECO:0007669"/>
    <property type="project" value="TreeGrafter"/>
</dbReference>
<sequence length="839" mass="96118">MEEAETGEQPTIYFRLCVWNSTGTDPLAKACKCQPMRCARRAIIVTTDGTIFYDFKRNEFDVHYNEFNDFDLSTSGVCHNGLMYLLHAIYSPFEDNHTDVACFDIETGKWCCFVKGFEEYDNALPLLHSPDTYMFNIPSLFLHLGEDRFCLLWAGGGPKVHCTRFTLNVRGRRVFAEKVSTQVYRVEGLVRCFTGEYQALPLNTLAQRHFEDRIHNIKHTLSQLQLSEIQDQQRKIESIQDDLNQLLALSQNMHMQQQVPPPPALGVSGTPSLITDSAVMLGLNNGVTEERNCEMEEAETGEQPTIYFRLCVWNSTGTDPLTKACKWFAIPPRGVNVDTNAPLSPAFHEPPWGKHGITYEPVGVGSHIFLISGVEYTCCDVPIRRVHYLNTQSEEKNWEDGPTLEKAPNTCYIFAVDGKIYALGMYWDNLFTLHYLDSHKLEKGWTCLLELDDYDKSPTSSCVFAHTIEYEVVTDSTTSQPMRCAQRAIIVTCDRTIFYDFKRNEIDVHYNEFDEFGLSKSGVFHNGLMYLLYARYSPFEDNHTEVACFDIEKGKWCRSVKGFEEYDNALPLLHSPDTYMFNIPSLFLHLGEDRFCLLWAGGGPKVHCTRFTLNVRGRRVFAEKVSTQVYRVEGLVRCFTWEFQALAIFASVPRHYPAVSGSVAGLETRQISSFINNPSPNRSNRASYQTRLDGCDYEHWLVVKEKPADSPSRDEIIEGYIKTLAQVVGSEEEARMRIYSVSTRHYYAFGALVSKELAEDLYDLEGVKLVLPDSYMDIINKNYGGEPFINGQAVPYDPKYHEVFVRNQEAARLRRERREAPYQRSQECMRKRGTETLNQ</sequence>
<dbReference type="EMBL" id="OOIL02000001">
    <property type="protein sequence ID" value="VFQ58755.1"/>
    <property type="molecule type" value="Genomic_DNA"/>
</dbReference>
<accession>A0A484K2T2</accession>